<comment type="subcellular location">
    <subcellularLocation>
        <location evidence="1">Cell membrane</location>
        <topology evidence="1">Multi-pass membrane protein</topology>
    </subcellularLocation>
</comment>
<evidence type="ECO:0000256" key="2">
    <source>
        <dbReference type="ARBA" id="ARBA00022475"/>
    </source>
</evidence>
<dbReference type="PANTHER" id="PTHR30250">
    <property type="entry name" value="PST FAMILY PREDICTED COLANIC ACID TRANSPORTER"/>
    <property type="match status" value="1"/>
</dbReference>
<keyword evidence="4 6" id="KW-1133">Transmembrane helix</keyword>
<evidence type="ECO:0000313" key="8">
    <source>
        <dbReference type="Proteomes" id="UP000756387"/>
    </source>
</evidence>
<feature type="transmembrane region" description="Helical" evidence="6">
    <location>
        <begin position="339"/>
        <end position="362"/>
    </location>
</feature>
<keyword evidence="2" id="KW-1003">Cell membrane</keyword>
<name>A0ABR9RTE7_9ACTN</name>
<proteinExistence type="predicted"/>
<feature type="transmembrane region" description="Helical" evidence="6">
    <location>
        <begin position="190"/>
        <end position="208"/>
    </location>
</feature>
<comment type="caution">
    <text evidence="7">The sequence shown here is derived from an EMBL/GenBank/DDBJ whole genome shotgun (WGS) entry which is preliminary data.</text>
</comment>
<evidence type="ECO:0000313" key="7">
    <source>
        <dbReference type="EMBL" id="MBE7324831.1"/>
    </source>
</evidence>
<feature type="transmembrane region" description="Helical" evidence="6">
    <location>
        <begin position="399"/>
        <end position="418"/>
    </location>
</feature>
<dbReference type="Proteomes" id="UP000756387">
    <property type="component" value="Unassembled WGS sequence"/>
</dbReference>
<reference evidence="7 8" key="1">
    <citation type="submission" date="2020-10" db="EMBL/GenBank/DDBJ databases">
        <title>Nocardioides sp. isolated from sludge.</title>
        <authorList>
            <person name="Zhang X."/>
        </authorList>
    </citation>
    <scope>NUCLEOTIDE SEQUENCE [LARGE SCALE GENOMIC DNA]</scope>
    <source>
        <strain evidence="7 8">Y6</strain>
    </source>
</reference>
<evidence type="ECO:0000256" key="6">
    <source>
        <dbReference type="SAM" id="Phobius"/>
    </source>
</evidence>
<feature type="transmembrane region" description="Helical" evidence="6">
    <location>
        <begin position="107"/>
        <end position="125"/>
    </location>
</feature>
<feature type="transmembrane region" description="Helical" evidence="6">
    <location>
        <begin position="374"/>
        <end position="393"/>
    </location>
</feature>
<organism evidence="7 8">
    <name type="scientific">Nocardioides malaquae</name>
    <dbReference type="NCBI Taxonomy" id="2773426"/>
    <lineage>
        <taxon>Bacteria</taxon>
        <taxon>Bacillati</taxon>
        <taxon>Actinomycetota</taxon>
        <taxon>Actinomycetes</taxon>
        <taxon>Propionibacteriales</taxon>
        <taxon>Nocardioidaceae</taxon>
        <taxon>Nocardioides</taxon>
    </lineage>
</organism>
<feature type="transmembrane region" description="Helical" evidence="6">
    <location>
        <begin position="52"/>
        <end position="72"/>
    </location>
</feature>
<evidence type="ECO:0000256" key="1">
    <source>
        <dbReference type="ARBA" id="ARBA00004651"/>
    </source>
</evidence>
<evidence type="ECO:0000256" key="4">
    <source>
        <dbReference type="ARBA" id="ARBA00022989"/>
    </source>
</evidence>
<gene>
    <name evidence="7" type="ORF">IEQ44_09205</name>
</gene>
<feature type="transmembrane region" description="Helical" evidence="6">
    <location>
        <begin position="229"/>
        <end position="253"/>
    </location>
</feature>
<feature type="transmembrane region" description="Helical" evidence="6">
    <location>
        <begin position="452"/>
        <end position="473"/>
    </location>
</feature>
<keyword evidence="5 6" id="KW-0472">Membrane</keyword>
<feature type="transmembrane region" description="Helical" evidence="6">
    <location>
        <begin position="161"/>
        <end position="184"/>
    </location>
</feature>
<dbReference type="EMBL" id="JADCSA010000007">
    <property type="protein sequence ID" value="MBE7324831.1"/>
    <property type="molecule type" value="Genomic_DNA"/>
</dbReference>
<feature type="transmembrane region" description="Helical" evidence="6">
    <location>
        <begin position="259"/>
        <end position="285"/>
    </location>
</feature>
<protein>
    <submittedName>
        <fullName evidence="7">Oligosaccharide flippase family protein</fullName>
    </submittedName>
</protein>
<feature type="transmembrane region" description="Helical" evidence="6">
    <location>
        <begin position="305"/>
        <end position="333"/>
    </location>
</feature>
<keyword evidence="8" id="KW-1185">Reference proteome</keyword>
<evidence type="ECO:0000256" key="3">
    <source>
        <dbReference type="ARBA" id="ARBA00022692"/>
    </source>
</evidence>
<dbReference type="PANTHER" id="PTHR30250:SF11">
    <property type="entry name" value="O-ANTIGEN TRANSPORTER-RELATED"/>
    <property type="match status" value="1"/>
</dbReference>
<accession>A0ABR9RTE7</accession>
<keyword evidence="3 6" id="KW-0812">Transmembrane</keyword>
<dbReference type="RefSeq" id="WP_193638155.1">
    <property type="nucleotide sequence ID" value="NZ_JADCSA010000007.1"/>
</dbReference>
<feature type="transmembrane region" description="Helical" evidence="6">
    <location>
        <begin position="430"/>
        <end position="446"/>
    </location>
</feature>
<feature type="transmembrane region" description="Helical" evidence="6">
    <location>
        <begin position="26"/>
        <end position="46"/>
    </location>
</feature>
<feature type="transmembrane region" description="Helical" evidence="6">
    <location>
        <begin position="131"/>
        <end position="149"/>
    </location>
</feature>
<dbReference type="Pfam" id="PF13440">
    <property type="entry name" value="Polysacc_synt_3"/>
    <property type="match status" value="1"/>
</dbReference>
<dbReference type="InterPro" id="IPR050833">
    <property type="entry name" value="Poly_Biosynth_Transport"/>
</dbReference>
<evidence type="ECO:0000256" key="5">
    <source>
        <dbReference type="ARBA" id="ARBA00023136"/>
    </source>
</evidence>
<sequence length="479" mass="49880">MSWRSCGTAIADVDGRRGAVGMRAGFFSLLGVVTSGGFRFLVNLVIGRVAGPAVLAQTASILSLAQISTLLGPSSLGAAMTRNISVARTTGPPGEADRIRAHVWRMLWVRALWIAPLALGAYAVVYRPSVTAVAVLLPVLVSLGVYQVAKAELLGDFAFRKVAVIEVAGVVVGVASLVALVVSGVRDARLLLPVVVSGVIFVVARGRVRRPEARLPVEKQRELREFVRLGIVGTLVSAGFMHVSVLLAVHVGGEVGGGMYVAAFTLATPLAMFTTAMGSVVLPHLSALATRHGERLLRALPMSQLMAWSVGSLLGLVMLFSDEVVALVWGAAYAESADLYPLVLGAICMTAIGMPTSIALTAAGNDGMRISARLGALGACTGAIVWLLTVSGLDVTGVAVGYLTAATVTSVAPLFFVHRLAGKRMHVRRLWPWGWGALLIAAGLLREQFSAVTVFGIASVLVVAAVLGSAGGVRRLRGV</sequence>